<dbReference type="EMBL" id="CP144143">
    <property type="protein sequence ID" value="WWC82804.1"/>
    <property type="molecule type" value="Genomic_DNA"/>
</dbReference>
<keyword evidence="2" id="KW-1185">Reference proteome</keyword>
<protein>
    <submittedName>
        <fullName evidence="1">Uncharacterized protein</fullName>
    </submittedName>
</protein>
<evidence type="ECO:0000313" key="2">
    <source>
        <dbReference type="Proteomes" id="UP001321305"/>
    </source>
</evidence>
<reference evidence="2" key="1">
    <citation type="submission" date="2024-01" db="EMBL/GenBank/DDBJ databases">
        <title>Mycovorax composti gen. nov. sp. nov., a member of the family Chitinophagaceae isolated from button mushroom compost.</title>
        <authorList>
            <person name="Thai M."/>
            <person name="Bell T.L."/>
            <person name="Kertesz M.A."/>
        </authorList>
    </citation>
    <scope>NUCLEOTIDE SEQUENCE [LARGE SCALE GENOMIC DNA]</scope>
    <source>
        <strain evidence="2">C216</strain>
    </source>
</reference>
<proteinExistence type="predicted"/>
<organism evidence="1 2">
    <name type="scientific">Mycovorax composti</name>
    <dbReference type="NCBI Taxonomy" id="2962693"/>
    <lineage>
        <taxon>Bacteria</taxon>
        <taxon>Pseudomonadati</taxon>
        <taxon>Bacteroidota</taxon>
        <taxon>Chitinophagia</taxon>
        <taxon>Chitinophagales</taxon>
        <taxon>Chitinophagaceae</taxon>
        <taxon>Mycovorax</taxon>
    </lineage>
</organism>
<accession>A0ABZ2EHS7</accession>
<sequence>MFGNRFFITSFGKNFFIVSNIYSQRLTVSLLLKSLHFLYTHIKARV</sequence>
<dbReference type="Proteomes" id="UP001321305">
    <property type="component" value="Chromosome"/>
</dbReference>
<name>A0ABZ2EHS7_9BACT</name>
<evidence type="ECO:0000313" key="1">
    <source>
        <dbReference type="EMBL" id="WWC82804.1"/>
    </source>
</evidence>
<gene>
    <name evidence="1" type="ORF">PIECOFPK_00513</name>
</gene>